<dbReference type="SUPFAM" id="SSF46785">
    <property type="entry name" value="Winged helix' DNA-binding domain"/>
    <property type="match status" value="1"/>
</dbReference>
<proteinExistence type="predicted"/>
<sequence>MSADGTEETPWLDETEQAVWRRYISVMRLLPDRLNASLTRGHGLTLIDYEVLARLSEAPLRRLRMTELAEGALLSKSRLSHQISRMEKEGLVRREPCETDGRGFYAVLTDAGWDKLLLAVPTHVRDVREAFITPLSRAQLTALGDALDAIGKALEAGRTPESGRE</sequence>
<evidence type="ECO:0000313" key="3">
    <source>
        <dbReference type="Proteomes" id="UP001499854"/>
    </source>
</evidence>
<name>A0ABP5EV43_9ACTN</name>
<dbReference type="RefSeq" id="WP_344663001.1">
    <property type="nucleotide sequence ID" value="NZ_BAAAQM010000091.1"/>
</dbReference>
<accession>A0ABP5EV43</accession>
<protein>
    <submittedName>
        <fullName evidence="2">MarR family transcriptional regulator</fullName>
    </submittedName>
</protein>
<dbReference type="SMART" id="SM00347">
    <property type="entry name" value="HTH_MARR"/>
    <property type="match status" value="1"/>
</dbReference>
<organism evidence="2 3">
    <name type="scientific">Catenulispora subtropica</name>
    <dbReference type="NCBI Taxonomy" id="450798"/>
    <lineage>
        <taxon>Bacteria</taxon>
        <taxon>Bacillati</taxon>
        <taxon>Actinomycetota</taxon>
        <taxon>Actinomycetes</taxon>
        <taxon>Catenulisporales</taxon>
        <taxon>Catenulisporaceae</taxon>
        <taxon>Catenulispora</taxon>
    </lineage>
</organism>
<dbReference type="Pfam" id="PF12802">
    <property type="entry name" value="MarR_2"/>
    <property type="match status" value="1"/>
</dbReference>
<evidence type="ECO:0000259" key="1">
    <source>
        <dbReference type="PROSITE" id="PS50995"/>
    </source>
</evidence>
<dbReference type="PROSITE" id="PS50995">
    <property type="entry name" value="HTH_MARR_2"/>
    <property type="match status" value="1"/>
</dbReference>
<dbReference type="PANTHER" id="PTHR33164:SF99">
    <property type="entry name" value="MARR FAMILY REGULATORY PROTEIN"/>
    <property type="match status" value="1"/>
</dbReference>
<dbReference type="PANTHER" id="PTHR33164">
    <property type="entry name" value="TRANSCRIPTIONAL REGULATOR, MARR FAMILY"/>
    <property type="match status" value="1"/>
</dbReference>
<dbReference type="InterPro" id="IPR036390">
    <property type="entry name" value="WH_DNA-bd_sf"/>
</dbReference>
<reference evidence="3" key="1">
    <citation type="journal article" date="2019" name="Int. J. Syst. Evol. Microbiol.">
        <title>The Global Catalogue of Microorganisms (GCM) 10K type strain sequencing project: providing services to taxonomists for standard genome sequencing and annotation.</title>
        <authorList>
            <consortium name="The Broad Institute Genomics Platform"/>
            <consortium name="The Broad Institute Genome Sequencing Center for Infectious Disease"/>
            <person name="Wu L."/>
            <person name="Ma J."/>
        </authorList>
    </citation>
    <scope>NUCLEOTIDE SEQUENCE [LARGE SCALE GENOMIC DNA]</scope>
    <source>
        <strain evidence="3">JCM 16013</strain>
    </source>
</reference>
<feature type="domain" description="HTH marR-type" evidence="1">
    <location>
        <begin position="16"/>
        <end position="152"/>
    </location>
</feature>
<dbReference type="Gene3D" id="1.10.10.10">
    <property type="entry name" value="Winged helix-like DNA-binding domain superfamily/Winged helix DNA-binding domain"/>
    <property type="match status" value="1"/>
</dbReference>
<evidence type="ECO:0000313" key="2">
    <source>
        <dbReference type="EMBL" id="GAA2006429.1"/>
    </source>
</evidence>
<keyword evidence="3" id="KW-1185">Reference proteome</keyword>
<comment type="caution">
    <text evidence="2">The sequence shown here is derived from an EMBL/GenBank/DDBJ whole genome shotgun (WGS) entry which is preliminary data.</text>
</comment>
<dbReference type="InterPro" id="IPR039422">
    <property type="entry name" value="MarR/SlyA-like"/>
</dbReference>
<dbReference type="InterPro" id="IPR000835">
    <property type="entry name" value="HTH_MarR-typ"/>
</dbReference>
<dbReference type="InterPro" id="IPR036388">
    <property type="entry name" value="WH-like_DNA-bd_sf"/>
</dbReference>
<gene>
    <name evidence="2" type="ORF">GCM10009838_85890</name>
</gene>
<dbReference type="Proteomes" id="UP001499854">
    <property type="component" value="Unassembled WGS sequence"/>
</dbReference>
<dbReference type="EMBL" id="BAAAQM010000091">
    <property type="protein sequence ID" value="GAA2006429.1"/>
    <property type="molecule type" value="Genomic_DNA"/>
</dbReference>